<protein>
    <submittedName>
        <fullName evidence="1">Uncharacterized protein</fullName>
    </submittedName>
</protein>
<sequence length="168" mass="18149">MPMPGGKTRLLIGRKTPASCLFLLPCSDPALASEKKRVGINKINKEIMPVSYRDRCQTGSLDSSLAVVSLEESSGSSCRLRQGCRGTRPHEAVLDSERGKVANQQRVWYSELDMSARVDSVEVLLKRVLGRGKATVGASRAGARGPRLLQRGVPTGEHLYGKATNETG</sequence>
<accession>A0A3N4LU54</accession>
<reference evidence="1 2" key="1">
    <citation type="journal article" date="2018" name="Nat. Ecol. Evol.">
        <title>Pezizomycetes genomes reveal the molecular basis of ectomycorrhizal truffle lifestyle.</title>
        <authorList>
            <person name="Murat C."/>
            <person name="Payen T."/>
            <person name="Noel B."/>
            <person name="Kuo A."/>
            <person name="Morin E."/>
            <person name="Chen J."/>
            <person name="Kohler A."/>
            <person name="Krizsan K."/>
            <person name="Balestrini R."/>
            <person name="Da Silva C."/>
            <person name="Montanini B."/>
            <person name="Hainaut M."/>
            <person name="Levati E."/>
            <person name="Barry K.W."/>
            <person name="Belfiori B."/>
            <person name="Cichocki N."/>
            <person name="Clum A."/>
            <person name="Dockter R.B."/>
            <person name="Fauchery L."/>
            <person name="Guy J."/>
            <person name="Iotti M."/>
            <person name="Le Tacon F."/>
            <person name="Lindquist E.A."/>
            <person name="Lipzen A."/>
            <person name="Malagnac F."/>
            <person name="Mello A."/>
            <person name="Molinier V."/>
            <person name="Miyauchi S."/>
            <person name="Poulain J."/>
            <person name="Riccioni C."/>
            <person name="Rubini A."/>
            <person name="Sitrit Y."/>
            <person name="Splivallo R."/>
            <person name="Traeger S."/>
            <person name="Wang M."/>
            <person name="Zifcakova L."/>
            <person name="Wipf D."/>
            <person name="Zambonelli A."/>
            <person name="Paolocci F."/>
            <person name="Nowrousian M."/>
            <person name="Ottonello S."/>
            <person name="Baldrian P."/>
            <person name="Spatafora J.W."/>
            <person name="Henrissat B."/>
            <person name="Nagy L.G."/>
            <person name="Aury J.M."/>
            <person name="Wincker P."/>
            <person name="Grigoriev I.V."/>
            <person name="Bonfante P."/>
            <person name="Martin F.M."/>
        </authorList>
    </citation>
    <scope>NUCLEOTIDE SEQUENCE [LARGE SCALE GENOMIC DNA]</scope>
    <source>
        <strain evidence="1 2">ATCC MYA-4762</strain>
    </source>
</reference>
<dbReference type="InParanoid" id="A0A3N4LU54"/>
<name>A0A3N4LU54_9PEZI</name>
<organism evidence="1 2">
    <name type="scientific">Terfezia boudieri ATCC MYA-4762</name>
    <dbReference type="NCBI Taxonomy" id="1051890"/>
    <lineage>
        <taxon>Eukaryota</taxon>
        <taxon>Fungi</taxon>
        <taxon>Dikarya</taxon>
        <taxon>Ascomycota</taxon>
        <taxon>Pezizomycotina</taxon>
        <taxon>Pezizomycetes</taxon>
        <taxon>Pezizales</taxon>
        <taxon>Pezizaceae</taxon>
        <taxon>Terfezia</taxon>
    </lineage>
</organism>
<evidence type="ECO:0000313" key="2">
    <source>
        <dbReference type="Proteomes" id="UP000267821"/>
    </source>
</evidence>
<dbReference type="AlphaFoldDB" id="A0A3N4LU54"/>
<keyword evidence="2" id="KW-1185">Reference proteome</keyword>
<proteinExistence type="predicted"/>
<dbReference type="Proteomes" id="UP000267821">
    <property type="component" value="Unassembled WGS sequence"/>
</dbReference>
<evidence type="ECO:0000313" key="1">
    <source>
        <dbReference type="EMBL" id="RPB26443.1"/>
    </source>
</evidence>
<dbReference type="EMBL" id="ML121534">
    <property type="protein sequence ID" value="RPB26443.1"/>
    <property type="molecule type" value="Genomic_DNA"/>
</dbReference>
<gene>
    <name evidence="1" type="ORF">L211DRAFT_675889</name>
</gene>